<feature type="signal peptide" evidence="2">
    <location>
        <begin position="1"/>
        <end position="27"/>
    </location>
</feature>
<keyword evidence="2" id="KW-0732">Signal</keyword>
<evidence type="ECO:0000256" key="1">
    <source>
        <dbReference type="SAM" id="MobiDB-lite"/>
    </source>
</evidence>
<dbReference type="AlphaFoldDB" id="A0A2M3ZVS1"/>
<proteinExistence type="predicted"/>
<feature type="region of interest" description="Disordered" evidence="1">
    <location>
        <begin position="49"/>
        <end position="74"/>
    </location>
</feature>
<evidence type="ECO:0000313" key="3">
    <source>
        <dbReference type="EMBL" id="MBW32654.1"/>
    </source>
</evidence>
<organism evidence="3">
    <name type="scientific">Anopheles braziliensis</name>
    <dbReference type="NCBI Taxonomy" id="58242"/>
    <lineage>
        <taxon>Eukaryota</taxon>
        <taxon>Metazoa</taxon>
        <taxon>Ecdysozoa</taxon>
        <taxon>Arthropoda</taxon>
        <taxon>Hexapoda</taxon>
        <taxon>Insecta</taxon>
        <taxon>Pterygota</taxon>
        <taxon>Neoptera</taxon>
        <taxon>Endopterygota</taxon>
        <taxon>Diptera</taxon>
        <taxon>Nematocera</taxon>
        <taxon>Culicoidea</taxon>
        <taxon>Culicidae</taxon>
        <taxon>Anophelinae</taxon>
        <taxon>Anopheles</taxon>
    </lineage>
</organism>
<accession>A0A2M3ZVS1</accession>
<name>A0A2M3ZVS1_9DIPT</name>
<protein>
    <submittedName>
        <fullName evidence="3">Putative secreted peptide</fullName>
    </submittedName>
</protein>
<dbReference type="EMBL" id="GGFM01011903">
    <property type="protein sequence ID" value="MBW32654.1"/>
    <property type="molecule type" value="Transcribed_RNA"/>
</dbReference>
<sequence length="74" mass="8694">MSDRARHGFRLAFSPIFLSFLLSRRRGLPFDPSHTRTFRATDRNMDARTFKTPFSPSTAHRMLDQTGRWARSNH</sequence>
<reference evidence="3" key="1">
    <citation type="submission" date="2018-01" db="EMBL/GenBank/DDBJ databases">
        <title>An insight into the sialome of Amazonian anophelines.</title>
        <authorList>
            <person name="Ribeiro J.M."/>
            <person name="Scarpassa V."/>
            <person name="Calvo E."/>
        </authorList>
    </citation>
    <scope>NUCLEOTIDE SEQUENCE</scope>
    <source>
        <tissue evidence="3">Salivary glands</tissue>
    </source>
</reference>
<evidence type="ECO:0000256" key="2">
    <source>
        <dbReference type="SAM" id="SignalP"/>
    </source>
</evidence>
<feature type="chain" id="PRO_5014597677" evidence="2">
    <location>
        <begin position="28"/>
        <end position="74"/>
    </location>
</feature>